<feature type="compositionally biased region" description="Basic and acidic residues" evidence="1">
    <location>
        <begin position="19"/>
        <end position="35"/>
    </location>
</feature>
<evidence type="ECO:0000313" key="3">
    <source>
        <dbReference type="Proteomes" id="UP001151760"/>
    </source>
</evidence>
<evidence type="ECO:0000256" key="1">
    <source>
        <dbReference type="SAM" id="MobiDB-lite"/>
    </source>
</evidence>
<reference evidence="2" key="2">
    <citation type="submission" date="2022-01" db="EMBL/GenBank/DDBJ databases">
        <authorList>
            <person name="Yamashiro T."/>
            <person name="Shiraishi A."/>
            <person name="Satake H."/>
            <person name="Nakayama K."/>
        </authorList>
    </citation>
    <scope>NUCLEOTIDE SEQUENCE</scope>
</reference>
<name>A0ABQ4X1V1_9ASTR</name>
<sequence length="241" mass="27125">MPKGHLCHREHRSKACAVHQERSSKFRGKPEDRQRNQRPQNWQEERSSKLSRKHPRRAGGGSRNRFWSGKFTVSLGFWFKAGDLVLSKWMSGIRVMLAPGSAKASISFISGKKSLRGESGARLSSKWRDSKNLLEILKLEDCLLSRSFSLVGLEGNKAGGKPAGSRIWVANHLRSVMAFPLVVVNWAACDTYSAQAISDEMWGDRGSYSLWETIALLLDFVIDEKFGLAPMICKHSRGFYP</sequence>
<accession>A0ABQ4X1V1</accession>
<feature type="region of interest" description="Disordered" evidence="1">
    <location>
        <begin position="1"/>
        <end position="63"/>
    </location>
</feature>
<proteinExistence type="predicted"/>
<dbReference type="Proteomes" id="UP001151760">
    <property type="component" value="Unassembled WGS sequence"/>
</dbReference>
<comment type="caution">
    <text evidence="2">The sequence shown here is derived from an EMBL/GenBank/DDBJ whole genome shotgun (WGS) entry which is preliminary data.</text>
</comment>
<feature type="compositionally biased region" description="Basic residues" evidence="1">
    <location>
        <begin position="1"/>
        <end position="14"/>
    </location>
</feature>
<protein>
    <submittedName>
        <fullName evidence="2">Uncharacterized protein</fullName>
    </submittedName>
</protein>
<reference evidence="2" key="1">
    <citation type="journal article" date="2022" name="Int. J. Mol. Sci.">
        <title>Draft Genome of Tanacetum Coccineum: Genomic Comparison of Closely Related Tanacetum-Family Plants.</title>
        <authorList>
            <person name="Yamashiro T."/>
            <person name="Shiraishi A."/>
            <person name="Nakayama K."/>
            <person name="Satake H."/>
        </authorList>
    </citation>
    <scope>NUCLEOTIDE SEQUENCE</scope>
</reference>
<keyword evidence="3" id="KW-1185">Reference proteome</keyword>
<dbReference type="EMBL" id="BQNB010009121">
    <property type="protein sequence ID" value="GJS59043.1"/>
    <property type="molecule type" value="Genomic_DNA"/>
</dbReference>
<gene>
    <name evidence="2" type="ORF">Tco_0653827</name>
</gene>
<organism evidence="2 3">
    <name type="scientific">Tanacetum coccineum</name>
    <dbReference type="NCBI Taxonomy" id="301880"/>
    <lineage>
        <taxon>Eukaryota</taxon>
        <taxon>Viridiplantae</taxon>
        <taxon>Streptophyta</taxon>
        <taxon>Embryophyta</taxon>
        <taxon>Tracheophyta</taxon>
        <taxon>Spermatophyta</taxon>
        <taxon>Magnoliopsida</taxon>
        <taxon>eudicotyledons</taxon>
        <taxon>Gunneridae</taxon>
        <taxon>Pentapetalae</taxon>
        <taxon>asterids</taxon>
        <taxon>campanulids</taxon>
        <taxon>Asterales</taxon>
        <taxon>Asteraceae</taxon>
        <taxon>Asteroideae</taxon>
        <taxon>Anthemideae</taxon>
        <taxon>Anthemidinae</taxon>
        <taxon>Tanacetum</taxon>
    </lineage>
</organism>
<evidence type="ECO:0000313" key="2">
    <source>
        <dbReference type="EMBL" id="GJS59043.1"/>
    </source>
</evidence>